<comment type="caution">
    <text evidence="1">The sequence shown here is derived from an EMBL/GenBank/DDBJ whole genome shotgun (WGS) entry which is preliminary data.</text>
</comment>
<gene>
    <name evidence="1" type="ORF">HOP51_04145</name>
</gene>
<organism evidence="1 2">
    <name type="scientific">Billgrantia zhangzhouensis</name>
    <dbReference type="NCBI Taxonomy" id="2733481"/>
    <lineage>
        <taxon>Bacteria</taxon>
        <taxon>Pseudomonadati</taxon>
        <taxon>Pseudomonadota</taxon>
        <taxon>Gammaproteobacteria</taxon>
        <taxon>Oceanospirillales</taxon>
        <taxon>Halomonadaceae</taxon>
        <taxon>Billgrantia</taxon>
    </lineage>
</organism>
<accession>A0ABS9ABP4</accession>
<dbReference type="Proteomes" id="UP001320122">
    <property type="component" value="Unassembled WGS sequence"/>
</dbReference>
<evidence type="ECO:0000313" key="2">
    <source>
        <dbReference type="Proteomes" id="UP001320122"/>
    </source>
</evidence>
<proteinExistence type="predicted"/>
<name>A0ABS9ABP4_9GAMM</name>
<keyword evidence="2" id="KW-1185">Reference proteome</keyword>
<dbReference type="EMBL" id="JABFTT010000003">
    <property type="protein sequence ID" value="MCE8019313.1"/>
    <property type="molecule type" value="Genomic_DNA"/>
</dbReference>
<sequence>MPNVPTFIKPSRTMDEVQPLSQAVTILNSLRGVETSVVLDLNILNMMRSVMSGDSTLDEENLSGLVDFFNSNLVCITPGFAFREADKEYVAGLRADYEKFMSWYCPGYIDTPNCTHDFGKRARSREFKRLGRGDRYTLVIMYTAMLAIQVISKEPQGASPEQKFSAYLDFMRTDADMVSAIEAEVAKYFFFDRTRVRDESFRSRCKIIRDNFNKGGKGRGRLQYTLNYARDLAYYRFTALQDGKPLDGVVQDCWLVTADQALIEIAKSIYFYPCEGEAAKFVALARNEEQERSDYWTYCDELFQSAVVRRQRSGKSLARMTKKSWKKLFSSQRRLENKVLEYWPAEENV</sequence>
<protein>
    <submittedName>
        <fullName evidence="1">Uncharacterized protein</fullName>
    </submittedName>
</protein>
<reference evidence="1 2" key="1">
    <citation type="journal article" date="2021" name="Front. Microbiol.">
        <title>Aerobic Denitrification and Heterotrophic Sulfur Oxidation in the Genus Halomonas Revealed by Six Novel Species Characterizations and Genome-Based Analysis.</title>
        <authorList>
            <person name="Wang L."/>
            <person name="Shao Z."/>
        </authorList>
    </citation>
    <scope>NUCLEOTIDE SEQUENCE [LARGE SCALE GENOMIC DNA]</scope>
    <source>
        <strain evidence="1 2">MCCC 1A11036</strain>
    </source>
</reference>
<evidence type="ECO:0000313" key="1">
    <source>
        <dbReference type="EMBL" id="MCE8019313.1"/>
    </source>
</evidence>
<dbReference type="RefSeq" id="WP_234272707.1">
    <property type="nucleotide sequence ID" value="NZ_JABFTT010000003.1"/>
</dbReference>